<evidence type="ECO:0000256" key="8">
    <source>
        <dbReference type="ARBA" id="ARBA00022833"/>
    </source>
</evidence>
<dbReference type="Pfam" id="PF00533">
    <property type="entry name" value="BRCT"/>
    <property type="match status" value="1"/>
</dbReference>
<dbReference type="InterPro" id="IPR004150">
    <property type="entry name" value="NAD_DNA_ligase_OB"/>
</dbReference>
<dbReference type="InterPro" id="IPR004149">
    <property type="entry name" value="Znf_DNAligase_C4"/>
</dbReference>
<evidence type="ECO:0000256" key="6">
    <source>
        <dbReference type="ARBA" id="ARBA00022723"/>
    </source>
</evidence>
<dbReference type="EMBL" id="PISP01000001">
    <property type="protein sequence ID" value="PKD45198.1"/>
    <property type="molecule type" value="Genomic_DNA"/>
</dbReference>
<feature type="binding site" evidence="14">
    <location>
        <position position="311"/>
    </location>
    <ligand>
        <name>NAD(+)</name>
        <dbReference type="ChEBI" id="CHEBI:57540"/>
    </ligand>
</feature>
<dbReference type="OrthoDB" id="9759736at2"/>
<evidence type="ECO:0000256" key="15">
    <source>
        <dbReference type="SAM" id="MobiDB-lite"/>
    </source>
</evidence>
<comment type="catalytic activity">
    <reaction evidence="12 14">
        <text>NAD(+) + (deoxyribonucleotide)n-3'-hydroxyl + 5'-phospho-(deoxyribonucleotide)m = (deoxyribonucleotide)n+m + AMP + beta-nicotinamide D-nucleotide.</text>
        <dbReference type="EC" id="6.5.1.2"/>
    </reaction>
</comment>
<dbReference type="EC" id="6.5.1.2" evidence="2 14"/>
<dbReference type="Gene3D" id="3.40.50.10190">
    <property type="entry name" value="BRCT domain"/>
    <property type="match status" value="1"/>
</dbReference>
<evidence type="ECO:0000256" key="9">
    <source>
        <dbReference type="ARBA" id="ARBA00022842"/>
    </source>
</evidence>
<evidence type="ECO:0000256" key="1">
    <source>
        <dbReference type="ARBA" id="ARBA00004067"/>
    </source>
</evidence>
<comment type="caution">
    <text evidence="14">Lacks conserved residue(s) required for the propagation of feature annotation.</text>
</comment>
<dbReference type="InterPro" id="IPR036420">
    <property type="entry name" value="BRCT_dom_sf"/>
</dbReference>
<keyword evidence="11 14" id="KW-0234">DNA repair</keyword>
<dbReference type="Gene3D" id="1.10.287.610">
    <property type="entry name" value="Helix hairpin bin"/>
    <property type="match status" value="1"/>
</dbReference>
<dbReference type="Pfam" id="PF03119">
    <property type="entry name" value="DNA_ligase_ZBD"/>
    <property type="match status" value="1"/>
</dbReference>
<dbReference type="InterPro" id="IPR001679">
    <property type="entry name" value="DNA_ligase"/>
</dbReference>
<comment type="similarity">
    <text evidence="13 14">Belongs to the NAD-dependent DNA ligase family. LigA subfamily.</text>
</comment>
<feature type="binding site" evidence="14">
    <location>
        <position position="408"/>
    </location>
    <ligand>
        <name>Zn(2+)</name>
        <dbReference type="ChEBI" id="CHEBI:29105"/>
    </ligand>
</feature>
<keyword evidence="14" id="KW-0464">Manganese</keyword>
<dbReference type="InterPro" id="IPR010994">
    <property type="entry name" value="RuvA_2-like"/>
</dbReference>
<evidence type="ECO:0000259" key="16">
    <source>
        <dbReference type="PROSITE" id="PS50172"/>
    </source>
</evidence>
<dbReference type="AlphaFoldDB" id="A0A2N0VLX3"/>
<protein>
    <recommendedName>
        <fullName evidence="3 14">DNA ligase</fullName>
        <ecNumber evidence="2 14">6.5.1.2</ecNumber>
    </recommendedName>
    <alternativeName>
        <fullName evidence="14">Polydeoxyribonucleotide synthase [NAD(+)]</fullName>
    </alternativeName>
</protein>
<evidence type="ECO:0000256" key="12">
    <source>
        <dbReference type="ARBA" id="ARBA00034005"/>
    </source>
</evidence>
<dbReference type="InterPro" id="IPR001357">
    <property type="entry name" value="BRCT_dom"/>
</dbReference>
<dbReference type="InterPro" id="IPR041663">
    <property type="entry name" value="DisA/LigA_HHH"/>
</dbReference>
<proteinExistence type="inferred from homology"/>
<feature type="binding site" evidence="14">
    <location>
        <begin position="34"/>
        <end position="38"/>
    </location>
    <ligand>
        <name>NAD(+)</name>
        <dbReference type="ChEBI" id="CHEBI:57540"/>
    </ligand>
</feature>
<dbReference type="GO" id="GO:0046872">
    <property type="term" value="F:metal ion binding"/>
    <property type="evidence" value="ECO:0007669"/>
    <property type="project" value="UniProtKB-KW"/>
</dbReference>
<feature type="binding site" evidence="14">
    <location>
        <position position="136"/>
    </location>
    <ligand>
        <name>NAD(+)</name>
        <dbReference type="ChEBI" id="CHEBI:57540"/>
    </ligand>
</feature>
<dbReference type="GO" id="GO:0006281">
    <property type="term" value="P:DNA repair"/>
    <property type="evidence" value="ECO:0007669"/>
    <property type="project" value="UniProtKB-KW"/>
</dbReference>
<dbReference type="InterPro" id="IPR013839">
    <property type="entry name" value="DNAligase_adenylation"/>
</dbReference>
<evidence type="ECO:0000256" key="2">
    <source>
        <dbReference type="ARBA" id="ARBA00012722"/>
    </source>
</evidence>
<dbReference type="GO" id="GO:0006260">
    <property type="term" value="P:DNA replication"/>
    <property type="evidence" value="ECO:0007669"/>
    <property type="project" value="UniProtKB-KW"/>
</dbReference>
<dbReference type="RefSeq" id="WP_101072770.1">
    <property type="nucleotide sequence ID" value="NZ_PISP01000001.1"/>
</dbReference>
<keyword evidence="5 14" id="KW-0235">DNA replication</keyword>
<dbReference type="PANTHER" id="PTHR23389">
    <property type="entry name" value="CHROMOSOME TRANSMISSION FIDELITY FACTOR 18"/>
    <property type="match status" value="1"/>
</dbReference>
<dbReference type="FunFam" id="3.30.470.30:FF:000001">
    <property type="entry name" value="DNA ligase"/>
    <property type="match status" value="1"/>
</dbReference>
<dbReference type="FunFam" id="1.10.150.20:FF:000007">
    <property type="entry name" value="DNA ligase"/>
    <property type="match status" value="1"/>
</dbReference>
<dbReference type="Pfam" id="PF01653">
    <property type="entry name" value="DNA_ligase_aden"/>
    <property type="match status" value="1"/>
</dbReference>
<evidence type="ECO:0000313" key="17">
    <source>
        <dbReference type="EMBL" id="PKD45198.1"/>
    </source>
</evidence>
<dbReference type="PANTHER" id="PTHR23389:SF9">
    <property type="entry name" value="DNA LIGASE"/>
    <property type="match status" value="1"/>
</dbReference>
<dbReference type="FunFam" id="1.10.150.20:FF:000006">
    <property type="entry name" value="DNA ligase"/>
    <property type="match status" value="1"/>
</dbReference>
<sequence>MDRKEAKARAKELRKLIDDANQAYYQEAQPFISDKEFDQALAELEKIEQEFDLEADGSPTRRVGGEPSSVFPNVEHPQPMLSLDNTYNEEELRDFDRRVRNILGDTEFSYAVEMKFDGASIRLRYENGEFALGATRGDGTMGDEITRNLKTITDIPLKVSTNIDVLEIRGEAYMEKEAFVRLNEYRDEQGLQPFANPRNSTAGSLKMQDPREVARRPIRFFAFDLLLEDQTDYPTQQSKMDLLRKLGFPISKHFKVCKSIDQIFSIIDEWDEIRHELPYEIDGVVVKVNEDRYRDELGSTSKSPRWAIAYKFEAEQASTLLESITLQVGRLGKITPVAELKAVQLAGTTVKRASLHNEDEILRKDIRPGDTVVIEKAGEIIPQVLSVVNPDREDRAPKFSMPENCPACNEKLEKLDDEVAWRCINPQCPPQVRERIKHFASRDAMDIDGLGEAIVEQLIEAELISTYADLYKLKKEDLIPLERMAEKSAGNLISAIQKSKKQPLERLIYAIGIRFVGKTVAKDLASHFKTMDNLMQADQETMTNIDSIGPKIAESVALFFGHDKNLQLIDELRDAGLNFEMSESDQVSDILDGKKFVLTGTLPTLSRKDASDLIEQHGGTTSSSVSKNTDFLLAGESAGSKLTKAEKLGIPIINEEEFYNMIGK</sequence>
<evidence type="ECO:0000256" key="10">
    <source>
        <dbReference type="ARBA" id="ARBA00023027"/>
    </source>
</evidence>
<dbReference type="InterPro" id="IPR013840">
    <property type="entry name" value="DNAligase_N"/>
</dbReference>
<dbReference type="InterPro" id="IPR003583">
    <property type="entry name" value="Hlx-hairpin-Hlx_DNA-bd_motif"/>
</dbReference>
<feature type="active site" description="N6-AMP-lysine intermediate" evidence="14">
    <location>
        <position position="115"/>
    </location>
</feature>
<dbReference type="SUPFAM" id="SSF52113">
    <property type="entry name" value="BRCT domain"/>
    <property type="match status" value="1"/>
</dbReference>
<feature type="binding site" evidence="14">
    <location>
        <position position="428"/>
    </location>
    <ligand>
        <name>Zn(2+)</name>
        <dbReference type="ChEBI" id="CHEBI:29105"/>
    </ligand>
</feature>
<keyword evidence="8 14" id="KW-0862">Zinc</keyword>
<organism evidence="17 18">
    <name type="scientific">Rhodohalobacter barkolensis</name>
    <dbReference type="NCBI Taxonomy" id="2053187"/>
    <lineage>
        <taxon>Bacteria</taxon>
        <taxon>Pseudomonadati</taxon>
        <taxon>Balneolota</taxon>
        <taxon>Balneolia</taxon>
        <taxon>Balneolales</taxon>
        <taxon>Balneolaceae</taxon>
        <taxon>Rhodohalobacter</taxon>
    </lineage>
</organism>
<dbReference type="InterPro" id="IPR018239">
    <property type="entry name" value="DNA_ligase_AS"/>
</dbReference>
<keyword evidence="7 14" id="KW-0227">DNA damage</keyword>
<name>A0A2N0VLX3_9BACT</name>
<dbReference type="GO" id="GO:0003911">
    <property type="term" value="F:DNA ligase (NAD+) activity"/>
    <property type="evidence" value="ECO:0007669"/>
    <property type="project" value="UniProtKB-UniRule"/>
</dbReference>
<feature type="binding site" evidence="14">
    <location>
        <position position="405"/>
    </location>
    <ligand>
        <name>Zn(2+)</name>
        <dbReference type="ChEBI" id="CHEBI:29105"/>
    </ligand>
</feature>
<dbReference type="SMART" id="SM00278">
    <property type="entry name" value="HhH1"/>
    <property type="match status" value="3"/>
</dbReference>
<evidence type="ECO:0000256" key="14">
    <source>
        <dbReference type="HAMAP-Rule" id="MF_01588"/>
    </source>
</evidence>
<gene>
    <name evidence="14 17" type="primary">ligA</name>
    <name evidence="17" type="ORF">CWD77_07045</name>
</gene>
<feature type="region of interest" description="Disordered" evidence="15">
    <location>
        <begin position="53"/>
        <end position="81"/>
    </location>
</feature>
<reference evidence="17 18" key="1">
    <citation type="submission" date="2017-11" db="EMBL/GenBank/DDBJ databases">
        <title>Rhodohalobacter 15182 sp. nov., isolated from a salt lake.</title>
        <authorList>
            <person name="Han S."/>
        </authorList>
    </citation>
    <scope>NUCLEOTIDE SEQUENCE [LARGE SCALE GENOMIC DNA]</scope>
    <source>
        <strain evidence="17 18">15182</strain>
    </source>
</reference>
<feature type="binding site" evidence="14">
    <location>
        <begin position="82"/>
        <end position="83"/>
    </location>
    <ligand>
        <name>NAD(+)</name>
        <dbReference type="ChEBI" id="CHEBI:57540"/>
    </ligand>
</feature>
<evidence type="ECO:0000256" key="13">
    <source>
        <dbReference type="ARBA" id="ARBA00060881"/>
    </source>
</evidence>
<dbReference type="FunFam" id="2.40.50.140:FF:000012">
    <property type="entry name" value="DNA ligase"/>
    <property type="match status" value="1"/>
</dbReference>
<dbReference type="GO" id="GO:0003677">
    <property type="term" value="F:DNA binding"/>
    <property type="evidence" value="ECO:0007669"/>
    <property type="project" value="InterPro"/>
</dbReference>
<dbReference type="Pfam" id="PF14520">
    <property type="entry name" value="HHH_5"/>
    <property type="match status" value="1"/>
</dbReference>
<dbReference type="Gene3D" id="6.20.10.30">
    <property type="match status" value="1"/>
</dbReference>
<comment type="function">
    <text evidence="1 14">DNA ligase that catalyzes the formation of phosphodiester linkages between 5'-phosphoryl and 3'-hydroxyl groups in double-stranded DNA using NAD as a coenzyme and as the energy source for the reaction. It is essential for DNA replication and repair of damaged DNA.</text>
</comment>
<dbReference type="CDD" id="cd17748">
    <property type="entry name" value="BRCT_DNA_ligase_like"/>
    <property type="match status" value="1"/>
</dbReference>
<feature type="binding site" evidence="14">
    <location>
        <position position="171"/>
    </location>
    <ligand>
        <name>NAD(+)</name>
        <dbReference type="ChEBI" id="CHEBI:57540"/>
    </ligand>
</feature>
<evidence type="ECO:0000256" key="4">
    <source>
        <dbReference type="ARBA" id="ARBA00022598"/>
    </source>
</evidence>
<dbReference type="Pfam" id="PF12826">
    <property type="entry name" value="HHH_2"/>
    <property type="match status" value="1"/>
</dbReference>
<dbReference type="SUPFAM" id="SSF50249">
    <property type="entry name" value="Nucleic acid-binding proteins"/>
    <property type="match status" value="1"/>
</dbReference>
<dbReference type="Proteomes" id="UP000233398">
    <property type="component" value="Unassembled WGS sequence"/>
</dbReference>
<keyword evidence="18" id="KW-1185">Reference proteome</keyword>
<feature type="binding site" evidence="14">
    <location>
        <position position="113"/>
    </location>
    <ligand>
        <name>NAD(+)</name>
        <dbReference type="ChEBI" id="CHEBI:57540"/>
    </ligand>
</feature>
<evidence type="ECO:0000256" key="5">
    <source>
        <dbReference type="ARBA" id="ARBA00022705"/>
    </source>
</evidence>
<keyword evidence="4 14" id="KW-0436">Ligase</keyword>
<keyword evidence="10 14" id="KW-0520">NAD</keyword>
<comment type="caution">
    <text evidence="17">The sequence shown here is derived from an EMBL/GenBank/DDBJ whole genome shotgun (WGS) entry which is preliminary data.</text>
</comment>
<evidence type="ECO:0000256" key="11">
    <source>
        <dbReference type="ARBA" id="ARBA00023204"/>
    </source>
</evidence>
<accession>A0A2N0VLX3</accession>
<dbReference type="Gene3D" id="1.10.150.20">
    <property type="entry name" value="5' to 3' exonuclease, C-terminal subdomain"/>
    <property type="match status" value="2"/>
</dbReference>
<dbReference type="HAMAP" id="MF_01588">
    <property type="entry name" value="DNA_ligase_A"/>
    <property type="match status" value="1"/>
</dbReference>
<comment type="cofactor">
    <cofactor evidence="14">
        <name>Mg(2+)</name>
        <dbReference type="ChEBI" id="CHEBI:18420"/>
    </cofactor>
    <cofactor evidence="14">
        <name>Mn(2+)</name>
        <dbReference type="ChEBI" id="CHEBI:29035"/>
    </cofactor>
</comment>
<dbReference type="Gene3D" id="3.30.470.30">
    <property type="entry name" value="DNA ligase/mRNA capping enzyme"/>
    <property type="match status" value="1"/>
</dbReference>
<evidence type="ECO:0000256" key="3">
    <source>
        <dbReference type="ARBA" id="ARBA00013308"/>
    </source>
</evidence>
<dbReference type="SUPFAM" id="SSF56091">
    <property type="entry name" value="DNA ligase/mRNA capping enzyme, catalytic domain"/>
    <property type="match status" value="1"/>
</dbReference>
<dbReference type="PROSITE" id="PS50172">
    <property type="entry name" value="BRCT"/>
    <property type="match status" value="1"/>
</dbReference>
<dbReference type="InterPro" id="IPR012340">
    <property type="entry name" value="NA-bd_OB-fold"/>
</dbReference>
<keyword evidence="9 14" id="KW-0460">Magnesium</keyword>
<dbReference type="SMART" id="SM00532">
    <property type="entry name" value="LIGANc"/>
    <property type="match status" value="1"/>
</dbReference>
<dbReference type="CDD" id="cd00114">
    <property type="entry name" value="LIGANc"/>
    <property type="match status" value="1"/>
</dbReference>
<dbReference type="Gene3D" id="2.40.50.140">
    <property type="entry name" value="Nucleic acid-binding proteins"/>
    <property type="match status" value="1"/>
</dbReference>
<dbReference type="SUPFAM" id="SSF47781">
    <property type="entry name" value="RuvA domain 2-like"/>
    <property type="match status" value="1"/>
</dbReference>
<keyword evidence="6 14" id="KW-0479">Metal-binding</keyword>
<evidence type="ECO:0000256" key="7">
    <source>
        <dbReference type="ARBA" id="ARBA00022763"/>
    </source>
</evidence>
<dbReference type="PROSITE" id="PS01055">
    <property type="entry name" value="DNA_LIGASE_N1"/>
    <property type="match status" value="1"/>
</dbReference>
<dbReference type="SMART" id="SM00292">
    <property type="entry name" value="BRCT"/>
    <property type="match status" value="1"/>
</dbReference>
<dbReference type="NCBIfam" id="TIGR00575">
    <property type="entry name" value="dnlj"/>
    <property type="match status" value="1"/>
</dbReference>
<dbReference type="PIRSF" id="PIRSF001604">
    <property type="entry name" value="LigA"/>
    <property type="match status" value="1"/>
</dbReference>
<dbReference type="GO" id="GO:0005829">
    <property type="term" value="C:cytosol"/>
    <property type="evidence" value="ECO:0007669"/>
    <property type="project" value="TreeGrafter"/>
</dbReference>
<dbReference type="Pfam" id="PF03120">
    <property type="entry name" value="OB_DNA_ligase"/>
    <property type="match status" value="1"/>
</dbReference>
<dbReference type="NCBIfam" id="NF005932">
    <property type="entry name" value="PRK07956.1"/>
    <property type="match status" value="1"/>
</dbReference>
<evidence type="ECO:0000313" key="18">
    <source>
        <dbReference type="Proteomes" id="UP000233398"/>
    </source>
</evidence>
<feature type="domain" description="BRCT" evidence="16">
    <location>
        <begin position="586"/>
        <end position="664"/>
    </location>
</feature>
<feature type="binding site" evidence="14">
    <location>
        <position position="287"/>
    </location>
    <ligand>
        <name>NAD(+)</name>
        <dbReference type="ChEBI" id="CHEBI:57540"/>
    </ligand>
</feature>